<dbReference type="SUPFAM" id="SSF117281">
    <property type="entry name" value="Kelch motif"/>
    <property type="match status" value="1"/>
</dbReference>
<protein>
    <recommendedName>
        <fullName evidence="5">Kelch repeat protein</fullName>
    </recommendedName>
</protein>
<dbReference type="Pfam" id="PF24681">
    <property type="entry name" value="Kelch_KLHDC2_KLHL20_DRC7"/>
    <property type="match status" value="1"/>
</dbReference>
<evidence type="ECO:0008006" key="5">
    <source>
        <dbReference type="Google" id="ProtNLM"/>
    </source>
</evidence>
<dbReference type="InterPro" id="IPR011043">
    <property type="entry name" value="Gal_Oxase/kelch_b-propeller"/>
</dbReference>
<evidence type="ECO:0000256" key="1">
    <source>
        <dbReference type="ARBA" id="ARBA00022441"/>
    </source>
</evidence>
<evidence type="ECO:0000313" key="3">
    <source>
        <dbReference type="EMBL" id="BCR98452.1"/>
    </source>
</evidence>
<dbReference type="RefSeq" id="XP_041542218.1">
    <property type="nucleotide sequence ID" value="XM_041688432.1"/>
</dbReference>
<dbReference type="PANTHER" id="PTHR46228:SF2">
    <property type="entry name" value="KELCH REPEAT PROTEIN (AFU_ORTHOLOGUE AFUA_4G14350)"/>
    <property type="match status" value="1"/>
</dbReference>
<keyword evidence="4" id="KW-1185">Reference proteome</keyword>
<dbReference type="SUPFAM" id="SSF50965">
    <property type="entry name" value="Galactose oxidase, central domain"/>
    <property type="match status" value="1"/>
</dbReference>
<dbReference type="Proteomes" id="UP000661280">
    <property type="component" value="Chromosome 4"/>
</dbReference>
<dbReference type="Gene3D" id="2.120.10.80">
    <property type="entry name" value="Kelch-type beta propeller"/>
    <property type="match status" value="2"/>
</dbReference>
<evidence type="ECO:0000313" key="4">
    <source>
        <dbReference type="Proteomes" id="UP000661280"/>
    </source>
</evidence>
<gene>
    <name evidence="3" type="ORF">AKAW2_40135A</name>
</gene>
<evidence type="ECO:0000256" key="2">
    <source>
        <dbReference type="ARBA" id="ARBA00022737"/>
    </source>
</evidence>
<proteinExistence type="predicted"/>
<dbReference type="KEGG" id="aluc:AKAW2_40135A"/>
<reference evidence="3" key="1">
    <citation type="submission" date="2021-01" db="EMBL/GenBank/DDBJ databases">
        <authorList>
            <consortium name="Aspergillus luchuensis mut. kawachii IFO 4304 genome sequencing consortium"/>
            <person name="Kazuki M."/>
            <person name="Futagami T."/>
        </authorList>
    </citation>
    <scope>NUCLEOTIDE SEQUENCE</scope>
    <source>
        <strain evidence="3">IFO 4308</strain>
    </source>
</reference>
<organism evidence="3 4">
    <name type="scientific">Aspergillus kawachii</name>
    <name type="common">White koji mold</name>
    <name type="synonym">Aspergillus awamori var. kawachi</name>
    <dbReference type="NCBI Taxonomy" id="1069201"/>
    <lineage>
        <taxon>Eukaryota</taxon>
        <taxon>Fungi</taxon>
        <taxon>Dikarya</taxon>
        <taxon>Ascomycota</taxon>
        <taxon>Pezizomycotina</taxon>
        <taxon>Eurotiomycetes</taxon>
        <taxon>Eurotiomycetidae</taxon>
        <taxon>Eurotiales</taxon>
        <taxon>Aspergillaceae</taxon>
        <taxon>Aspergillus</taxon>
        <taxon>Aspergillus subgen. Circumdati</taxon>
    </lineage>
</organism>
<dbReference type="OrthoDB" id="540004at2759"/>
<dbReference type="AlphaFoldDB" id="A0A7R7W8Q0"/>
<dbReference type="PANTHER" id="PTHR46228">
    <property type="entry name" value="KELCH DOMAIN-CONTAINING PROTEIN"/>
    <property type="match status" value="1"/>
</dbReference>
<dbReference type="InterPro" id="IPR015915">
    <property type="entry name" value="Kelch-typ_b-propeller"/>
</dbReference>
<accession>A0A7R7W8Q0</accession>
<sequence length="585" mass="65005">MVKNNPNILVVRSRYLLYYQLLSHVTPSAITIAKRIMLKNPSIDLVFHRRYPLVESFTPITDLERGYGAWPSSHFRVAVWGPSFTLISIRGADTPPCLSLSAHVRYFSVHERFPLWWWWWLFRDTIQLTFTMKGLAQIVGLYASLAAGRKYCTRTFHSSIINNQTLFIDGGEVRYLEDNNTISAYTIRGLQTVDVSKSFSNTDSDLFTHIDKPYNASDPDEYPTFLDEGSAFNDGENLYFYGGYKSGRDGPTTVPPVETWKYNIQNNNWTKDGFGGVPLVRLVEGGAVVSQSQNKAYYLGGVEDPGGNPNIYGTAGADVEIVSGLLVLDQSTLQWSNLSTSEMNDYGTIGAGYVNILEDVGDEGLLVAFGGYKYPVGHKLSLLCSSQTNTTFHVRSTTRLLLGVSTNKSQNPMEYVSLYDIANQKWYTQQTTGDIPNWRMAGCSVTVAAQDRSSFSIYMFGGMAATTAKSDGDVYVLSLPSFRWIRVNEGSSIREKHTCNVLGKHTMLVVGGTIPTDSSEYEPKPVNCDTGTFENGLAIFDLNQHTWLTDYNADDQSEYALSSAITDVIGGRYVNPIEGSVCLQC</sequence>
<dbReference type="GeneID" id="64959777"/>
<name>A0A7R7W8Q0_ASPKA</name>
<keyword evidence="1" id="KW-0880">Kelch repeat</keyword>
<keyword evidence="2" id="KW-0677">Repeat</keyword>
<reference evidence="3" key="2">
    <citation type="submission" date="2021-02" db="EMBL/GenBank/DDBJ databases">
        <title>Aspergillus luchuensis mut. kawachii IFO 4304 genome sequence.</title>
        <authorList>
            <person name="Mori K."/>
            <person name="Kadooka C."/>
            <person name="Goto M."/>
            <person name="Futagami T."/>
        </authorList>
    </citation>
    <scope>NUCLEOTIDE SEQUENCE</scope>
    <source>
        <strain evidence="3">IFO 4308</strain>
    </source>
</reference>
<dbReference type="EMBL" id="AP024428">
    <property type="protein sequence ID" value="BCR98452.1"/>
    <property type="molecule type" value="Genomic_DNA"/>
</dbReference>